<evidence type="ECO:0000256" key="2">
    <source>
        <dbReference type="ARBA" id="ARBA00007663"/>
    </source>
</evidence>
<organism evidence="13">
    <name type="scientific">mine drainage metagenome</name>
    <dbReference type="NCBI Taxonomy" id="410659"/>
    <lineage>
        <taxon>unclassified sequences</taxon>
        <taxon>metagenomes</taxon>
        <taxon>ecological metagenomes</taxon>
    </lineage>
</organism>
<evidence type="ECO:0000259" key="12">
    <source>
        <dbReference type="PROSITE" id="PS51163"/>
    </source>
</evidence>
<keyword evidence="5" id="KW-0808">Transferase</keyword>
<evidence type="ECO:0000256" key="3">
    <source>
        <dbReference type="ARBA" id="ARBA00012584"/>
    </source>
</evidence>
<dbReference type="PROSITE" id="PS51163">
    <property type="entry name" value="YRDC"/>
    <property type="match status" value="1"/>
</dbReference>
<gene>
    <name evidence="13" type="ORF">B1B_11292</name>
</gene>
<dbReference type="InterPro" id="IPR050156">
    <property type="entry name" value="TC-AMP_synthase_SUA5"/>
</dbReference>
<dbReference type="EMBL" id="AUZY01007320">
    <property type="protein sequence ID" value="EQD50286.1"/>
    <property type="molecule type" value="Genomic_DNA"/>
</dbReference>
<protein>
    <recommendedName>
        <fullName evidence="10">L-threonylcarbamoyladenylate synthase</fullName>
        <ecNumber evidence="3">2.7.7.87</ecNumber>
    </recommendedName>
    <alternativeName>
        <fullName evidence="10">L-threonylcarbamoyladenylate synthase</fullName>
    </alternativeName>
</protein>
<dbReference type="GO" id="GO:0003725">
    <property type="term" value="F:double-stranded RNA binding"/>
    <property type="evidence" value="ECO:0007669"/>
    <property type="project" value="InterPro"/>
</dbReference>
<dbReference type="GO" id="GO:0061710">
    <property type="term" value="F:L-threonylcarbamoyladenylate synthase"/>
    <property type="evidence" value="ECO:0007669"/>
    <property type="project" value="UniProtKB-EC"/>
</dbReference>
<dbReference type="GO" id="GO:0005737">
    <property type="term" value="C:cytoplasm"/>
    <property type="evidence" value="ECO:0007669"/>
    <property type="project" value="UniProtKB-SubCell"/>
</dbReference>
<name>T0ZPL9_9ZZZZ</name>
<evidence type="ECO:0000313" key="13">
    <source>
        <dbReference type="EMBL" id="EQD50286.1"/>
    </source>
</evidence>
<comment type="subcellular location">
    <subcellularLocation>
        <location evidence="1">Cytoplasm</location>
    </subcellularLocation>
</comment>
<dbReference type="PANTHER" id="PTHR17490:SF16">
    <property type="entry name" value="THREONYLCARBAMOYL-AMP SYNTHASE"/>
    <property type="match status" value="1"/>
</dbReference>
<evidence type="ECO:0000256" key="4">
    <source>
        <dbReference type="ARBA" id="ARBA00022490"/>
    </source>
</evidence>
<proteinExistence type="inferred from homology"/>
<keyword evidence="9" id="KW-0067">ATP-binding</keyword>
<evidence type="ECO:0000256" key="9">
    <source>
        <dbReference type="ARBA" id="ARBA00022840"/>
    </source>
</evidence>
<dbReference type="GO" id="GO:0006450">
    <property type="term" value="P:regulation of translational fidelity"/>
    <property type="evidence" value="ECO:0007669"/>
    <property type="project" value="TreeGrafter"/>
</dbReference>
<dbReference type="GO" id="GO:0008033">
    <property type="term" value="P:tRNA processing"/>
    <property type="evidence" value="ECO:0007669"/>
    <property type="project" value="UniProtKB-KW"/>
</dbReference>
<dbReference type="GO" id="GO:0000049">
    <property type="term" value="F:tRNA binding"/>
    <property type="evidence" value="ECO:0007669"/>
    <property type="project" value="TreeGrafter"/>
</dbReference>
<accession>T0ZPL9</accession>
<reference evidence="13" key="2">
    <citation type="journal article" date="2014" name="ISME J.">
        <title>Microbial stratification in low pH oxic and suboxic macroscopic growths along an acid mine drainage.</title>
        <authorList>
            <person name="Mendez-Garcia C."/>
            <person name="Mesa V."/>
            <person name="Sprenger R.R."/>
            <person name="Richter M."/>
            <person name="Diez M.S."/>
            <person name="Solano J."/>
            <person name="Bargiela R."/>
            <person name="Golyshina O.V."/>
            <person name="Manteca A."/>
            <person name="Ramos J.L."/>
            <person name="Gallego J.R."/>
            <person name="Llorente I."/>
            <person name="Martins Dos Santos V.A."/>
            <person name="Jensen O.N."/>
            <person name="Pelaez A.I."/>
            <person name="Sanchez J."/>
            <person name="Ferrer M."/>
        </authorList>
    </citation>
    <scope>NUCLEOTIDE SEQUENCE</scope>
</reference>
<dbReference type="GO" id="GO:0005524">
    <property type="term" value="F:ATP binding"/>
    <property type="evidence" value="ECO:0007669"/>
    <property type="project" value="UniProtKB-KW"/>
</dbReference>
<dbReference type="EC" id="2.7.7.87" evidence="3"/>
<comment type="similarity">
    <text evidence="2">Belongs to the SUA5 family.</text>
</comment>
<evidence type="ECO:0000256" key="6">
    <source>
        <dbReference type="ARBA" id="ARBA00022694"/>
    </source>
</evidence>
<evidence type="ECO:0000256" key="8">
    <source>
        <dbReference type="ARBA" id="ARBA00022741"/>
    </source>
</evidence>
<evidence type="ECO:0000256" key="10">
    <source>
        <dbReference type="ARBA" id="ARBA00029774"/>
    </source>
</evidence>
<dbReference type="Gene3D" id="3.90.870.10">
    <property type="entry name" value="DHBP synthase"/>
    <property type="match status" value="1"/>
</dbReference>
<keyword evidence="4" id="KW-0963">Cytoplasm</keyword>
<evidence type="ECO:0000256" key="7">
    <source>
        <dbReference type="ARBA" id="ARBA00022695"/>
    </source>
</evidence>
<keyword evidence="7" id="KW-0548">Nucleotidyltransferase</keyword>
<dbReference type="Pfam" id="PF01300">
    <property type="entry name" value="Sua5_yciO_yrdC"/>
    <property type="match status" value="1"/>
</dbReference>
<sequence>MTVIRKVDQLNPDPSVIAEAASTIVHGGTVVFPTETVYGLGANATDNSAVLGIYQAKGRPADNPLIVHFSSIEMMHRHVHVTRDVEAVAGKIWPGPLTIIMKSRESISKAARASLPTVGARIPANPLALALISKSQVPIAAPSANISTKPSIVSSSEAIQELDGKVDMILDAGETFFGIESTVIRRLGEGYEILRPGAIGVEELEPL</sequence>
<dbReference type="AlphaFoldDB" id="T0ZPL9"/>
<dbReference type="PANTHER" id="PTHR17490">
    <property type="entry name" value="SUA5"/>
    <property type="match status" value="1"/>
</dbReference>
<dbReference type="InterPro" id="IPR017945">
    <property type="entry name" value="DHBP_synth_RibB-like_a/b_dom"/>
</dbReference>
<comment type="catalytic activity">
    <reaction evidence="11">
        <text>L-threonine + hydrogencarbonate + ATP = L-threonylcarbamoyladenylate + diphosphate + H2O</text>
        <dbReference type="Rhea" id="RHEA:36407"/>
        <dbReference type="ChEBI" id="CHEBI:15377"/>
        <dbReference type="ChEBI" id="CHEBI:17544"/>
        <dbReference type="ChEBI" id="CHEBI:30616"/>
        <dbReference type="ChEBI" id="CHEBI:33019"/>
        <dbReference type="ChEBI" id="CHEBI:57926"/>
        <dbReference type="ChEBI" id="CHEBI:73682"/>
        <dbReference type="EC" id="2.7.7.87"/>
    </reaction>
</comment>
<keyword evidence="8" id="KW-0547">Nucleotide-binding</keyword>
<dbReference type="NCBIfam" id="TIGR00057">
    <property type="entry name" value="L-threonylcarbamoyladenylate synthase"/>
    <property type="match status" value="1"/>
</dbReference>
<dbReference type="SUPFAM" id="SSF55821">
    <property type="entry name" value="YrdC/RibB"/>
    <property type="match status" value="1"/>
</dbReference>
<keyword evidence="6" id="KW-0819">tRNA processing</keyword>
<evidence type="ECO:0000256" key="1">
    <source>
        <dbReference type="ARBA" id="ARBA00004496"/>
    </source>
</evidence>
<feature type="domain" description="YrdC-like" evidence="12">
    <location>
        <begin position="14"/>
        <end position="199"/>
    </location>
</feature>
<dbReference type="InterPro" id="IPR006070">
    <property type="entry name" value="Sua5-like_dom"/>
</dbReference>
<feature type="non-terminal residue" evidence="13">
    <location>
        <position position="207"/>
    </location>
</feature>
<evidence type="ECO:0000256" key="11">
    <source>
        <dbReference type="ARBA" id="ARBA00048366"/>
    </source>
</evidence>
<reference evidence="13" key="1">
    <citation type="submission" date="2013-08" db="EMBL/GenBank/DDBJ databases">
        <authorList>
            <person name="Mendez C."/>
            <person name="Richter M."/>
            <person name="Ferrer M."/>
            <person name="Sanchez J."/>
        </authorList>
    </citation>
    <scope>NUCLEOTIDE SEQUENCE</scope>
</reference>
<evidence type="ECO:0000256" key="5">
    <source>
        <dbReference type="ARBA" id="ARBA00022679"/>
    </source>
</evidence>
<comment type="caution">
    <text evidence="13">The sequence shown here is derived from an EMBL/GenBank/DDBJ whole genome shotgun (WGS) entry which is preliminary data.</text>
</comment>